<organism evidence="2 3">
    <name type="scientific">Haliscomenobacter hydrossis (strain ATCC 27775 / DSM 1100 / LMG 10767 / O)</name>
    <dbReference type="NCBI Taxonomy" id="760192"/>
    <lineage>
        <taxon>Bacteria</taxon>
        <taxon>Pseudomonadati</taxon>
        <taxon>Bacteroidota</taxon>
        <taxon>Saprospiria</taxon>
        <taxon>Saprospirales</taxon>
        <taxon>Haliscomenobacteraceae</taxon>
        <taxon>Haliscomenobacter</taxon>
    </lineage>
</organism>
<dbReference type="OrthoDB" id="753334at2"/>
<feature type="domain" description="Outer membrane protein beta-barrel" evidence="1">
    <location>
        <begin position="45"/>
        <end position="178"/>
    </location>
</feature>
<dbReference type="InterPro" id="IPR025665">
    <property type="entry name" value="Beta-barrel_OMP_2"/>
</dbReference>
<dbReference type="EMBL" id="CP002691">
    <property type="protein sequence ID" value="AEE48723.1"/>
    <property type="molecule type" value="Genomic_DNA"/>
</dbReference>
<protein>
    <recommendedName>
        <fullName evidence="1">Outer membrane protein beta-barrel domain-containing protein</fullName>
    </recommendedName>
</protein>
<proteinExistence type="predicted"/>
<sequence>MRKIIFLTLLIFSVTSYGQSHKWQLSIQLQPELTFHKDSYPWWKESNDKSTLNIGVASIVQYDINKSLFVSSGVGFISRTLHTANFLNQAALPPPKQSFTNELVTTKSVSYRVISFPVIIGYNFISTTKFKSFITTGFSGNYLLNTAYKSNFSRYDGAYKKSYWQGYSLTVGLGTDFKLTKKLQATSSLSYAYKHLVKEDEYILNQNGNGLTLGHNYLSLSVGIKLSL</sequence>
<reference evidence="2 3" key="1">
    <citation type="journal article" date="2011" name="Stand. Genomic Sci.">
        <title>Complete genome sequence of Haliscomenobacter hydrossis type strain (O).</title>
        <authorList>
            <consortium name="US DOE Joint Genome Institute (JGI-PGF)"/>
            <person name="Daligault H."/>
            <person name="Lapidus A."/>
            <person name="Zeytun A."/>
            <person name="Nolan M."/>
            <person name="Lucas S."/>
            <person name="Del Rio T.G."/>
            <person name="Tice H."/>
            <person name="Cheng J.F."/>
            <person name="Tapia R."/>
            <person name="Han C."/>
            <person name="Goodwin L."/>
            <person name="Pitluck S."/>
            <person name="Liolios K."/>
            <person name="Pagani I."/>
            <person name="Ivanova N."/>
            <person name="Huntemann M."/>
            <person name="Mavromatis K."/>
            <person name="Mikhailova N."/>
            <person name="Pati A."/>
            <person name="Chen A."/>
            <person name="Palaniappan K."/>
            <person name="Land M."/>
            <person name="Hauser L."/>
            <person name="Brambilla E.M."/>
            <person name="Rohde M."/>
            <person name="Verbarg S."/>
            <person name="Goker M."/>
            <person name="Bristow J."/>
            <person name="Eisen J.A."/>
            <person name="Markowitz V."/>
            <person name="Hugenholtz P."/>
            <person name="Kyrpides N.C."/>
            <person name="Klenk H.P."/>
            <person name="Woyke T."/>
        </authorList>
    </citation>
    <scope>NUCLEOTIDE SEQUENCE [LARGE SCALE GENOMIC DNA]</scope>
    <source>
        <strain evidence="3">ATCC 27775 / DSM 1100 / LMG 10767 / O</strain>
    </source>
</reference>
<dbReference type="KEGG" id="hhy:Halhy_0816"/>
<dbReference type="Proteomes" id="UP000008461">
    <property type="component" value="Chromosome"/>
</dbReference>
<evidence type="ECO:0000313" key="3">
    <source>
        <dbReference type="Proteomes" id="UP000008461"/>
    </source>
</evidence>
<keyword evidence="3" id="KW-1185">Reference proteome</keyword>
<dbReference type="AlphaFoldDB" id="F4L502"/>
<evidence type="ECO:0000313" key="2">
    <source>
        <dbReference type="EMBL" id="AEE48723.1"/>
    </source>
</evidence>
<evidence type="ECO:0000259" key="1">
    <source>
        <dbReference type="Pfam" id="PF13568"/>
    </source>
</evidence>
<reference key="2">
    <citation type="submission" date="2011-04" db="EMBL/GenBank/DDBJ databases">
        <title>Complete sequence of chromosome of Haliscomenobacter hydrossis DSM 1100.</title>
        <authorList>
            <consortium name="US DOE Joint Genome Institute (JGI-PGF)"/>
            <person name="Lucas S."/>
            <person name="Han J."/>
            <person name="Lapidus A."/>
            <person name="Bruce D."/>
            <person name="Goodwin L."/>
            <person name="Pitluck S."/>
            <person name="Peters L."/>
            <person name="Kyrpides N."/>
            <person name="Mavromatis K."/>
            <person name="Ivanova N."/>
            <person name="Ovchinnikova G."/>
            <person name="Pagani I."/>
            <person name="Daligault H."/>
            <person name="Detter J.C."/>
            <person name="Han C."/>
            <person name="Land M."/>
            <person name="Hauser L."/>
            <person name="Markowitz V."/>
            <person name="Cheng J.-F."/>
            <person name="Hugenholtz P."/>
            <person name="Woyke T."/>
            <person name="Wu D."/>
            <person name="Verbarg S."/>
            <person name="Frueling A."/>
            <person name="Brambilla E."/>
            <person name="Klenk H.-P."/>
            <person name="Eisen J.A."/>
        </authorList>
    </citation>
    <scope>NUCLEOTIDE SEQUENCE</scope>
    <source>
        <strain>DSM 1100</strain>
    </source>
</reference>
<accession>F4L502</accession>
<name>F4L502_HALH1</name>
<dbReference type="HOGENOM" id="CLU_1213432_0_0_10"/>
<dbReference type="Pfam" id="PF13568">
    <property type="entry name" value="OMP_b-brl_2"/>
    <property type="match status" value="1"/>
</dbReference>
<gene>
    <name evidence="2" type="ordered locus">Halhy_0816</name>
</gene>